<evidence type="ECO:0000313" key="3">
    <source>
        <dbReference type="EMBL" id="PPT77243.1"/>
    </source>
</evidence>
<dbReference type="AlphaFoldDB" id="A0A2S6Z6S8"/>
<feature type="region of interest" description="Disordered" evidence="1">
    <location>
        <begin position="1"/>
        <end position="24"/>
    </location>
</feature>
<dbReference type="Pfam" id="PF14542">
    <property type="entry name" value="Acetyltransf_CG"/>
    <property type="match status" value="1"/>
</dbReference>
<evidence type="ECO:0000259" key="2">
    <source>
        <dbReference type="PROSITE" id="PS51729"/>
    </source>
</evidence>
<dbReference type="EMBL" id="MIGV01000005">
    <property type="protein sequence ID" value="PPT77243.1"/>
    <property type="molecule type" value="Genomic_DNA"/>
</dbReference>
<keyword evidence="3" id="KW-0808">Transferase</keyword>
<dbReference type="PANTHER" id="PTHR31435">
    <property type="entry name" value="PROTEIN NATD1"/>
    <property type="match status" value="1"/>
</dbReference>
<proteinExistence type="predicted"/>
<name>A0A2S6Z6S8_9XANT</name>
<dbReference type="GO" id="GO:0016740">
    <property type="term" value="F:transferase activity"/>
    <property type="evidence" value="ECO:0007669"/>
    <property type="project" value="UniProtKB-KW"/>
</dbReference>
<feature type="domain" description="N-acetyltransferase" evidence="2">
    <location>
        <begin position="13"/>
        <end position="98"/>
    </location>
</feature>
<accession>A0A2S6Z6S8</accession>
<dbReference type="SUPFAM" id="SSF55729">
    <property type="entry name" value="Acyl-CoA N-acyltransferases (Nat)"/>
    <property type="match status" value="1"/>
</dbReference>
<gene>
    <name evidence="3" type="ORF">XaplCFBP3122_07280</name>
</gene>
<dbReference type="InterPro" id="IPR016181">
    <property type="entry name" value="Acyl_CoA_acyltransferase"/>
</dbReference>
<dbReference type="InterPro" id="IPR031165">
    <property type="entry name" value="GNAT_YJDJ"/>
</dbReference>
<sequence>MQTTTEAATVQADHDSTQQHFSVDTDGQRAELAYRLEGERMTITHTHVPDAIGGRGIAAVLVEAALAYARRQGYKVVPACSYAQAYIRRHQQFQDLLA</sequence>
<evidence type="ECO:0000313" key="4">
    <source>
        <dbReference type="Proteomes" id="UP000238270"/>
    </source>
</evidence>
<dbReference type="Proteomes" id="UP000238270">
    <property type="component" value="Unassembled WGS sequence"/>
</dbReference>
<dbReference type="RefSeq" id="WP_104597516.1">
    <property type="nucleotide sequence ID" value="NZ_MIGV01000005.1"/>
</dbReference>
<reference evidence="3 4" key="1">
    <citation type="submission" date="2016-08" db="EMBL/GenBank/DDBJ databases">
        <title>Evolution of the type three secretion system and type three effector repertoires in Xanthomonas.</title>
        <authorList>
            <person name="Merda D."/>
            <person name="Briand M."/>
            <person name="Bosis E."/>
            <person name="Rousseau C."/>
            <person name="Portier P."/>
            <person name="Jacques M.-A."/>
            <person name="Fischer-Le Saux M."/>
        </authorList>
    </citation>
    <scope>NUCLEOTIDE SEQUENCE [LARGE SCALE GENOMIC DNA]</scope>
    <source>
        <strain evidence="3 4">CFBP 3122</strain>
    </source>
</reference>
<dbReference type="PROSITE" id="PS51729">
    <property type="entry name" value="GNAT_YJDJ"/>
    <property type="match status" value="1"/>
</dbReference>
<organism evidence="3 4">
    <name type="scientific">Xanthomonas arboricola pv. populi</name>
    <dbReference type="NCBI Taxonomy" id="487823"/>
    <lineage>
        <taxon>Bacteria</taxon>
        <taxon>Pseudomonadati</taxon>
        <taxon>Pseudomonadota</taxon>
        <taxon>Gammaproteobacteria</taxon>
        <taxon>Lysobacterales</taxon>
        <taxon>Lysobacteraceae</taxon>
        <taxon>Xanthomonas</taxon>
    </lineage>
</organism>
<dbReference type="PANTHER" id="PTHR31435:SF9">
    <property type="entry name" value="PROTEIN NATD1"/>
    <property type="match status" value="1"/>
</dbReference>
<dbReference type="Gene3D" id="3.40.630.30">
    <property type="match status" value="1"/>
</dbReference>
<evidence type="ECO:0000256" key="1">
    <source>
        <dbReference type="SAM" id="MobiDB-lite"/>
    </source>
</evidence>
<protein>
    <submittedName>
        <fullName evidence="3">GNAT family N-acetyltransferase</fullName>
    </submittedName>
</protein>
<comment type="caution">
    <text evidence="3">The sequence shown here is derived from an EMBL/GenBank/DDBJ whole genome shotgun (WGS) entry which is preliminary data.</text>
</comment>
<dbReference type="InterPro" id="IPR045057">
    <property type="entry name" value="Gcn5-rel_NAT"/>
</dbReference>